<feature type="non-terminal residue" evidence="2">
    <location>
        <position position="121"/>
    </location>
</feature>
<accession>A0A7K5ENC2</accession>
<proteinExistence type="predicted"/>
<comment type="caution">
    <text evidence="2">The sequence shown here is derived from an EMBL/GenBank/DDBJ whole genome shotgun (WGS) entry which is preliminary data.</text>
</comment>
<evidence type="ECO:0000256" key="1">
    <source>
        <dbReference type="SAM" id="MobiDB-lite"/>
    </source>
</evidence>
<protein>
    <submittedName>
        <fullName evidence="2">SOX1 factor</fullName>
    </submittedName>
</protein>
<feature type="non-terminal residue" evidence="2">
    <location>
        <position position="1"/>
    </location>
</feature>
<organism evidence="2 3">
    <name type="scientific">Polioptila caerulea</name>
    <name type="common">Blue-grey gnatcatcher</name>
    <dbReference type="NCBI Taxonomy" id="66707"/>
    <lineage>
        <taxon>Eukaryota</taxon>
        <taxon>Metazoa</taxon>
        <taxon>Chordata</taxon>
        <taxon>Craniata</taxon>
        <taxon>Vertebrata</taxon>
        <taxon>Euteleostomi</taxon>
        <taxon>Archelosauria</taxon>
        <taxon>Archosauria</taxon>
        <taxon>Dinosauria</taxon>
        <taxon>Saurischia</taxon>
        <taxon>Theropoda</taxon>
        <taxon>Coelurosauria</taxon>
        <taxon>Aves</taxon>
        <taxon>Neognathae</taxon>
        <taxon>Neoaves</taxon>
        <taxon>Telluraves</taxon>
        <taxon>Australaves</taxon>
        <taxon>Passeriformes</taxon>
        <taxon>Certhiidae</taxon>
        <taxon>Polioptilinae</taxon>
        <taxon>Polioptila</taxon>
    </lineage>
</organism>
<evidence type="ECO:0000313" key="3">
    <source>
        <dbReference type="Proteomes" id="UP000573697"/>
    </source>
</evidence>
<dbReference type="EMBL" id="VYXF01010571">
    <property type="protein sequence ID" value="NWS34144.1"/>
    <property type="molecule type" value="Genomic_DNA"/>
</dbReference>
<dbReference type="AlphaFoldDB" id="A0A7K5ENC2"/>
<feature type="compositionally biased region" description="Polar residues" evidence="1">
    <location>
        <begin position="48"/>
        <end position="65"/>
    </location>
</feature>
<feature type="compositionally biased region" description="Polar residues" evidence="1">
    <location>
        <begin position="24"/>
        <end position="37"/>
    </location>
</feature>
<name>A0A7K5ENC2_POLCE</name>
<feature type="region of interest" description="Disordered" evidence="1">
    <location>
        <begin position="1"/>
        <end position="71"/>
    </location>
</feature>
<sequence length="121" mass="12837">PHHPHHPHNPQPMHRYDMGALQYSPISNSQGYMSASPSGYGALPYGSQPHQNSEPSVSPPVTSHSRAPCPGDLREMISMYLPAGEGGDPAAAAAQSRLHSLPQHYQSASTGVNGTVPLTHI</sequence>
<keyword evidence="3" id="KW-1185">Reference proteome</keyword>
<reference evidence="2 3" key="1">
    <citation type="submission" date="2019-09" db="EMBL/GenBank/DDBJ databases">
        <title>Bird 10,000 Genomes (B10K) Project - Family phase.</title>
        <authorList>
            <person name="Zhang G."/>
        </authorList>
    </citation>
    <scope>NUCLEOTIDE SEQUENCE [LARGE SCALE GENOMIC DNA]</scope>
    <source>
        <strain evidence="2">B10K-DU-001-66</strain>
        <tissue evidence="2">Muscle</tissue>
    </source>
</reference>
<evidence type="ECO:0000313" key="2">
    <source>
        <dbReference type="EMBL" id="NWS34144.1"/>
    </source>
</evidence>
<dbReference type="Proteomes" id="UP000573697">
    <property type="component" value="Unassembled WGS sequence"/>
</dbReference>
<gene>
    <name evidence="2" type="primary">Sox1</name>
    <name evidence="2" type="ORF">POLCAE_R02678</name>
</gene>